<feature type="transmembrane region" description="Helical" evidence="1">
    <location>
        <begin position="182"/>
        <end position="207"/>
    </location>
</feature>
<dbReference type="GO" id="GO:0140359">
    <property type="term" value="F:ABC-type transporter activity"/>
    <property type="evidence" value="ECO:0007669"/>
    <property type="project" value="InterPro"/>
</dbReference>
<keyword evidence="1" id="KW-1133">Transmembrane helix</keyword>
<dbReference type="Pfam" id="PF12679">
    <property type="entry name" value="ABC2_membrane_2"/>
    <property type="match status" value="1"/>
</dbReference>
<accession>A0A075FWY2</accession>
<name>A0A075FWY2_9EURY</name>
<proteinExistence type="predicted"/>
<reference evidence="2" key="1">
    <citation type="journal article" date="2014" name="Genome Biol. Evol.">
        <title>Pangenome evidence for extensive interdomain horizontal transfer affecting lineage core and shell genes in uncultured planktonic thaumarchaeota and euryarchaeota.</title>
        <authorList>
            <person name="Deschamps P."/>
            <person name="Zivanovic Y."/>
            <person name="Moreira D."/>
            <person name="Rodriguez-Valera F."/>
            <person name="Lopez-Garcia P."/>
        </authorList>
    </citation>
    <scope>NUCLEOTIDE SEQUENCE</scope>
</reference>
<sequence>MNRLTREKRILNLSWFEAHQHFRSPRMLALIALLTLFIGGGSWGLSDQDSAITAQLQMDTPYEILFLVSLFVLFSSTLGVVLLGFDGISRKRLTGELAIELAQPIDRTDLARAQLQGLWFAVFAPTFYFTLWGVVLIFIQMDAWPSVGEIVYFMIPTALVIYWYACIQLLASSIAKDLGSSVTLGVGIWMLFTLIWLLVTAVIASLMGVDVTNLESVEYNRFSEIVDLFSPNGVYQLLLENKLAGEDRPTMSATYIWGAAVLWSLIPSALFLTRFKRLKP</sequence>
<dbReference type="EMBL" id="KF900475">
    <property type="protein sequence ID" value="AIE96285.1"/>
    <property type="molecule type" value="Genomic_DNA"/>
</dbReference>
<feature type="transmembrane region" description="Helical" evidence="1">
    <location>
        <begin position="117"/>
        <end position="139"/>
    </location>
</feature>
<organism evidence="2">
    <name type="scientific">uncultured marine group II/III euryarchaeote AD1000_77_D05</name>
    <dbReference type="NCBI Taxonomy" id="1457810"/>
    <lineage>
        <taxon>Archaea</taxon>
        <taxon>Methanobacteriati</taxon>
        <taxon>Methanobacteriota</taxon>
        <taxon>environmental samples</taxon>
    </lineage>
</organism>
<keyword evidence="1" id="KW-0472">Membrane</keyword>
<dbReference type="PANTHER" id="PTHR43471">
    <property type="entry name" value="ABC TRANSPORTER PERMEASE"/>
    <property type="match status" value="1"/>
</dbReference>
<evidence type="ECO:0000256" key="1">
    <source>
        <dbReference type="SAM" id="Phobius"/>
    </source>
</evidence>
<feature type="transmembrane region" description="Helical" evidence="1">
    <location>
        <begin position="27"/>
        <end position="44"/>
    </location>
</feature>
<feature type="transmembrane region" description="Helical" evidence="1">
    <location>
        <begin position="64"/>
        <end position="85"/>
    </location>
</feature>
<dbReference type="GO" id="GO:0005886">
    <property type="term" value="C:plasma membrane"/>
    <property type="evidence" value="ECO:0007669"/>
    <property type="project" value="UniProtKB-SubCell"/>
</dbReference>
<keyword evidence="1" id="KW-0812">Transmembrane</keyword>
<feature type="transmembrane region" description="Helical" evidence="1">
    <location>
        <begin position="255"/>
        <end position="275"/>
    </location>
</feature>
<evidence type="ECO:0000313" key="2">
    <source>
        <dbReference type="EMBL" id="AIE96285.1"/>
    </source>
</evidence>
<protein>
    <submittedName>
        <fullName evidence="2">ABC-type transport system involved in multi-copper enzyme maturation, permease component</fullName>
    </submittedName>
</protein>
<dbReference type="AlphaFoldDB" id="A0A075FWY2"/>
<feature type="transmembrane region" description="Helical" evidence="1">
    <location>
        <begin position="151"/>
        <end position="170"/>
    </location>
</feature>